<keyword evidence="4" id="KW-1185">Reference proteome</keyword>
<accession>A0A084VHJ3</accession>
<dbReference type="EMBL" id="ATLV01013177">
    <property type="status" value="NOT_ANNOTATED_CDS"/>
    <property type="molecule type" value="Genomic_DNA"/>
</dbReference>
<dbReference type="EnsemblMetazoa" id="ASIC004571-RA">
    <property type="protein sequence ID" value="ASIC004571-PA"/>
    <property type="gene ID" value="ASIC004571"/>
</dbReference>
<dbReference type="Proteomes" id="UP000030765">
    <property type="component" value="Unassembled WGS sequence"/>
</dbReference>
<evidence type="ECO:0000313" key="3">
    <source>
        <dbReference type="EnsemblMetazoa" id="ASIC004571-PA"/>
    </source>
</evidence>
<name>A0A084VHJ3_ANOSI</name>
<dbReference type="EMBL" id="KE524842">
    <property type="protein sequence ID" value="KFB37437.1"/>
    <property type="molecule type" value="Genomic_DNA"/>
</dbReference>
<reference evidence="2 4" key="1">
    <citation type="journal article" date="2014" name="BMC Genomics">
        <title>Genome sequence of Anopheles sinensis provides insight into genetics basis of mosquito competence for malaria parasites.</title>
        <authorList>
            <person name="Zhou D."/>
            <person name="Zhang D."/>
            <person name="Ding G."/>
            <person name="Shi L."/>
            <person name="Hou Q."/>
            <person name="Ye Y."/>
            <person name="Xu Y."/>
            <person name="Zhou H."/>
            <person name="Xiong C."/>
            <person name="Li S."/>
            <person name="Yu J."/>
            <person name="Hong S."/>
            <person name="Yu X."/>
            <person name="Zou P."/>
            <person name="Chen C."/>
            <person name="Chang X."/>
            <person name="Wang W."/>
            <person name="Lv Y."/>
            <person name="Sun Y."/>
            <person name="Ma L."/>
            <person name="Shen B."/>
            <person name="Zhu C."/>
        </authorList>
    </citation>
    <scope>NUCLEOTIDE SEQUENCE [LARGE SCALE GENOMIC DNA]</scope>
</reference>
<dbReference type="AlphaFoldDB" id="A0A084VHJ3"/>
<reference evidence="3" key="2">
    <citation type="submission" date="2020-05" db="UniProtKB">
        <authorList>
            <consortium name="EnsemblMetazoa"/>
        </authorList>
    </citation>
    <scope>IDENTIFICATION</scope>
</reference>
<evidence type="ECO:0000313" key="2">
    <source>
        <dbReference type="EMBL" id="KFB37437.1"/>
    </source>
</evidence>
<evidence type="ECO:0000256" key="1">
    <source>
        <dbReference type="SAM" id="MobiDB-lite"/>
    </source>
</evidence>
<proteinExistence type="predicted"/>
<dbReference type="VEuPathDB" id="VectorBase:ASIC004571"/>
<sequence>MGLEVSRRHVLRRCLPKHYINLNPTNKRPDVYLRFTPSLGWKHQFQQWLTVPIKCHIAPRGGSIDPYIFTPIDAGGDRRISTGLAQDALERRKGTSSRLDGGREKQNPPFAKPPLHHRIDRCLLLALHGGGLWFFFLEHTIATRSGSNLFFYCFFVFASFHRPKGFDRASSSDRSSAARRVRIALADVGVMYFSRFAAGAFEPQRMQHARSRVLELETDTGRKLTKPKVGRSRLSGFGDRRRTVDYLTETTTRLGGGWQWQVTELNSYFQGKAPITECHEGSPVPLPGYSRAILKG</sequence>
<protein>
    <submittedName>
        <fullName evidence="2 3">Uncharacterized protein</fullName>
    </submittedName>
</protein>
<evidence type="ECO:0000313" key="4">
    <source>
        <dbReference type="Proteomes" id="UP000030765"/>
    </source>
</evidence>
<feature type="region of interest" description="Disordered" evidence="1">
    <location>
        <begin position="89"/>
        <end position="113"/>
    </location>
</feature>
<gene>
    <name evidence="2" type="ORF">ZHAS_00004571</name>
</gene>
<organism evidence="2">
    <name type="scientific">Anopheles sinensis</name>
    <name type="common">Mosquito</name>
    <dbReference type="NCBI Taxonomy" id="74873"/>
    <lineage>
        <taxon>Eukaryota</taxon>
        <taxon>Metazoa</taxon>
        <taxon>Ecdysozoa</taxon>
        <taxon>Arthropoda</taxon>
        <taxon>Hexapoda</taxon>
        <taxon>Insecta</taxon>
        <taxon>Pterygota</taxon>
        <taxon>Neoptera</taxon>
        <taxon>Endopterygota</taxon>
        <taxon>Diptera</taxon>
        <taxon>Nematocera</taxon>
        <taxon>Culicoidea</taxon>
        <taxon>Culicidae</taxon>
        <taxon>Anophelinae</taxon>
        <taxon>Anopheles</taxon>
    </lineage>
</organism>